<reference evidence="2" key="1">
    <citation type="submission" date="2020-03" db="EMBL/GenBank/DDBJ databases">
        <authorList>
            <person name="Weist P."/>
        </authorList>
    </citation>
    <scope>NUCLEOTIDE SEQUENCE</scope>
</reference>
<sequence>MAVLYLFLSSQQRCDKFGHKGLDSKQGTQGPSWRQAQLRSTSQPPPANTAARPVSLDMNPRTHPPSPILQQLPSPPPAALTSLICIPVISCSEYQPRPSHPSITPPKFCVTATLWPQL</sequence>
<name>A0A9N7U2Z6_PLEPL</name>
<comment type="caution">
    <text evidence="2">The sequence shown here is derived from an EMBL/GenBank/DDBJ whole genome shotgun (WGS) entry which is preliminary data.</text>
</comment>
<evidence type="ECO:0000313" key="2">
    <source>
        <dbReference type="EMBL" id="CAB1423698.1"/>
    </source>
</evidence>
<proteinExistence type="predicted"/>
<evidence type="ECO:0000313" key="3">
    <source>
        <dbReference type="Proteomes" id="UP001153269"/>
    </source>
</evidence>
<dbReference type="Proteomes" id="UP001153269">
    <property type="component" value="Unassembled WGS sequence"/>
</dbReference>
<dbReference type="AlphaFoldDB" id="A0A9N7U2Z6"/>
<evidence type="ECO:0000256" key="1">
    <source>
        <dbReference type="SAM" id="MobiDB-lite"/>
    </source>
</evidence>
<dbReference type="EMBL" id="CADEAL010000673">
    <property type="protein sequence ID" value="CAB1423698.1"/>
    <property type="molecule type" value="Genomic_DNA"/>
</dbReference>
<keyword evidence="3" id="KW-1185">Reference proteome</keyword>
<accession>A0A9N7U2Z6</accession>
<protein>
    <submittedName>
        <fullName evidence="2">Uncharacterized protein</fullName>
    </submittedName>
</protein>
<feature type="region of interest" description="Disordered" evidence="1">
    <location>
        <begin position="17"/>
        <end position="73"/>
    </location>
</feature>
<gene>
    <name evidence="2" type="ORF">PLEPLA_LOCUS11619</name>
</gene>
<organism evidence="2 3">
    <name type="scientific">Pleuronectes platessa</name>
    <name type="common">European plaice</name>
    <dbReference type="NCBI Taxonomy" id="8262"/>
    <lineage>
        <taxon>Eukaryota</taxon>
        <taxon>Metazoa</taxon>
        <taxon>Chordata</taxon>
        <taxon>Craniata</taxon>
        <taxon>Vertebrata</taxon>
        <taxon>Euteleostomi</taxon>
        <taxon>Actinopterygii</taxon>
        <taxon>Neopterygii</taxon>
        <taxon>Teleostei</taxon>
        <taxon>Neoteleostei</taxon>
        <taxon>Acanthomorphata</taxon>
        <taxon>Carangaria</taxon>
        <taxon>Pleuronectiformes</taxon>
        <taxon>Pleuronectoidei</taxon>
        <taxon>Pleuronectidae</taxon>
        <taxon>Pleuronectes</taxon>
    </lineage>
</organism>
<feature type="compositionally biased region" description="Pro residues" evidence="1">
    <location>
        <begin position="62"/>
        <end position="73"/>
    </location>
</feature>
<feature type="compositionally biased region" description="Polar residues" evidence="1">
    <location>
        <begin position="25"/>
        <end position="42"/>
    </location>
</feature>